<dbReference type="SUPFAM" id="SSF51735">
    <property type="entry name" value="NAD(P)-binding Rossmann-fold domains"/>
    <property type="match status" value="1"/>
</dbReference>
<reference evidence="3 4" key="1">
    <citation type="submission" date="2013-12" db="EMBL/GenBank/DDBJ databases">
        <title>Comparative genomics of Petrotoga isolates.</title>
        <authorList>
            <person name="Nesbo C.L."/>
            <person name="Charchuk R."/>
            <person name="Chow K."/>
        </authorList>
    </citation>
    <scope>NUCLEOTIDE SEQUENCE [LARGE SCALE GENOMIC DNA]</scope>
    <source>
        <strain evidence="3 4">DSM 14811</strain>
    </source>
</reference>
<keyword evidence="4" id="KW-1185">Reference proteome</keyword>
<dbReference type="Pfam" id="PF01370">
    <property type="entry name" value="Epimerase"/>
    <property type="match status" value="1"/>
</dbReference>
<organism evidence="3 4">
    <name type="scientific">Petrotoga mexicana DSM 14811</name>
    <dbReference type="NCBI Taxonomy" id="1122954"/>
    <lineage>
        <taxon>Bacteria</taxon>
        <taxon>Thermotogati</taxon>
        <taxon>Thermotogota</taxon>
        <taxon>Thermotogae</taxon>
        <taxon>Petrotogales</taxon>
        <taxon>Petrotogaceae</taxon>
        <taxon>Petrotoga</taxon>
    </lineage>
</organism>
<dbReference type="InterPro" id="IPR036291">
    <property type="entry name" value="NAD(P)-bd_dom_sf"/>
</dbReference>
<protein>
    <submittedName>
        <fullName evidence="3">NAD-dependent epimerase</fullName>
    </submittedName>
</protein>
<evidence type="ECO:0000313" key="3">
    <source>
        <dbReference type="EMBL" id="PNS00094.1"/>
    </source>
</evidence>
<evidence type="ECO:0000259" key="2">
    <source>
        <dbReference type="Pfam" id="PF01370"/>
    </source>
</evidence>
<name>A0A2K1PBC4_9BACT</name>
<sequence>MSNVLVTGGAGFVGYHFSKKILDNNFSTIILDNLDDYYDIELKLKRLSLLGIDTSEIKYGKEQKSKMYKNLVFVRGDICDKELVENLFSKNNLDYVVHMAARSGARNSFSNPLEYIKNNVEGTTNILEIANRYNVKHFLFTSSSSVYGNMEENKDISELKPISLYGATKLSAEIIAETYAKSKKLPITISRLFSVYGPLGRPDGFIFKCIESIKNEISIELFNNGEMWRDFIYVKDVSEILFRILLSIPERGFKVYDVGSGKATKITEVLQILEEILGKKSIVKNISGSKNESIITKAHKELIYQNVNLEKVSDLKANLKDFLQTQKVY</sequence>
<dbReference type="AlphaFoldDB" id="A0A2K1PBC4"/>
<gene>
    <name evidence="3" type="ORF">X927_03535</name>
</gene>
<evidence type="ECO:0000256" key="1">
    <source>
        <dbReference type="ARBA" id="ARBA00007637"/>
    </source>
</evidence>
<comment type="caution">
    <text evidence="3">The sequence shown here is derived from an EMBL/GenBank/DDBJ whole genome shotgun (WGS) entry which is preliminary data.</text>
</comment>
<proteinExistence type="inferred from homology"/>
<dbReference type="Proteomes" id="UP000236604">
    <property type="component" value="Unassembled WGS sequence"/>
</dbReference>
<evidence type="ECO:0000313" key="4">
    <source>
        <dbReference type="Proteomes" id="UP000236604"/>
    </source>
</evidence>
<accession>A0A2K1PBC4</accession>
<dbReference type="RefSeq" id="WP_103076706.1">
    <property type="nucleotide sequence ID" value="NZ_AZRN01000012.1"/>
</dbReference>
<dbReference type="InterPro" id="IPR001509">
    <property type="entry name" value="Epimerase_deHydtase"/>
</dbReference>
<comment type="similarity">
    <text evidence="1">Belongs to the NAD(P)-dependent epimerase/dehydratase family.</text>
</comment>
<dbReference type="PANTHER" id="PTHR43000">
    <property type="entry name" value="DTDP-D-GLUCOSE 4,6-DEHYDRATASE-RELATED"/>
    <property type="match status" value="1"/>
</dbReference>
<dbReference type="EMBL" id="AZRN01000012">
    <property type="protein sequence ID" value="PNS00094.1"/>
    <property type="molecule type" value="Genomic_DNA"/>
</dbReference>
<dbReference type="PRINTS" id="PR01713">
    <property type="entry name" value="NUCEPIMERASE"/>
</dbReference>
<feature type="domain" description="NAD-dependent epimerase/dehydratase" evidence="2">
    <location>
        <begin position="4"/>
        <end position="258"/>
    </location>
</feature>
<dbReference type="Gene3D" id="3.40.50.720">
    <property type="entry name" value="NAD(P)-binding Rossmann-like Domain"/>
    <property type="match status" value="1"/>
</dbReference>